<dbReference type="KEGG" id="msea:METESE_22190"/>
<evidence type="ECO:0000313" key="7">
    <source>
        <dbReference type="EMBL" id="BDU77261.1"/>
    </source>
</evidence>
<keyword evidence="4 5" id="KW-0472">Membrane</keyword>
<dbReference type="EMBL" id="AP027081">
    <property type="protein sequence ID" value="BDU77261.1"/>
    <property type="molecule type" value="Genomic_DNA"/>
</dbReference>
<feature type="domain" description="RDD" evidence="6">
    <location>
        <begin position="21"/>
        <end position="143"/>
    </location>
</feature>
<evidence type="ECO:0000256" key="2">
    <source>
        <dbReference type="ARBA" id="ARBA00022692"/>
    </source>
</evidence>
<dbReference type="AlphaFoldDB" id="A0AA48GQ88"/>
<dbReference type="Pfam" id="PF06271">
    <property type="entry name" value="RDD"/>
    <property type="match status" value="1"/>
</dbReference>
<accession>A0AA48GQ88</accession>
<keyword evidence="8" id="KW-1185">Reference proteome</keyword>
<evidence type="ECO:0000259" key="6">
    <source>
        <dbReference type="Pfam" id="PF06271"/>
    </source>
</evidence>
<evidence type="ECO:0000256" key="1">
    <source>
        <dbReference type="ARBA" id="ARBA00004141"/>
    </source>
</evidence>
<reference evidence="7" key="1">
    <citation type="journal article" date="2023" name="Int. J. Syst. Evol. Microbiol.">
        <title>Mesoterricola silvestris gen. nov., sp. nov., Mesoterricola sediminis sp. nov., Geothrix oryzae sp. nov., Geothrix edaphica sp. nov., Geothrix rubra sp. nov., and Geothrix limicola sp. nov., six novel members of Acidobacteriota isolated from soils.</title>
        <authorList>
            <person name="Itoh H."/>
            <person name="Sugisawa Y."/>
            <person name="Mise K."/>
            <person name="Xu Z."/>
            <person name="Kuniyasu M."/>
            <person name="Ushijima N."/>
            <person name="Kawano K."/>
            <person name="Kobayashi E."/>
            <person name="Shiratori Y."/>
            <person name="Masuda Y."/>
            <person name="Senoo K."/>
        </authorList>
    </citation>
    <scope>NUCLEOTIDE SEQUENCE</scope>
    <source>
        <strain evidence="7">W786</strain>
    </source>
</reference>
<keyword evidence="2 5" id="KW-0812">Transmembrane</keyword>
<protein>
    <submittedName>
        <fullName evidence="7">RDD family protein</fullName>
    </submittedName>
</protein>
<keyword evidence="3 5" id="KW-1133">Transmembrane helix</keyword>
<name>A0AA48GQ88_9BACT</name>
<proteinExistence type="predicted"/>
<dbReference type="InterPro" id="IPR010432">
    <property type="entry name" value="RDD"/>
</dbReference>
<feature type="transmembrane region" description="Helical" evidence="5">
    <location>
        <begin position="38"/>
        <end position="66"/>
    </location>
</feature>
<feature type="transmembrane region" description="Helical" evidence="5">
    <location>
        <begin position="110"/>
        <end position="130"/>
    </location>
</feature>
<sequence length="230" mass="24546">MIDTQVRVETPEGVELTLSPAGPVPRCLAWLLDALIRWVVYATLSPGFAFLGKTGLGLLFLALFLLEWGYPVAFEVLNGGRTPGKAALGLRVVREDGAPVAWTQSMVRSIVAVVDFLPFAYGTGLVAMFASRRFQRLGDLAAGTYVVHAEPAPVRALPPPAEGEALLEPRLPLTLEEQRAVMDFAERVPALTPARAQELADLLEPLTGARGGEGVARTLALARVLRGGAP</sequence>
<gene>
    <name evidence="7" type="ORF">METESE_22190</name>
</gene>
<evidence type="ECO:0000256" key="5">
    <source>
        <dbReference type="SAM" id="Phobius"/>
    </source>
</evidence>
<evidence type="ECO:0000256" key="4">
    <source>
        <dbReference type="ARBA" id="ARBA00023136"/>
    </source>
</evidence>
<dbReference type="PANTHER" id="PTHR38480:SF1">
    <property type="entry name" value="SLR0254 PROTEIN"/>
    <property type="match status" value="1"/>
</dbReference>
<comment type="subcellular location">
    <subcellularLocation>
        <location evidence="1">Membrane</location>
        <topology evidence="1">Multi-pass membrane protein</topology>
    </subcellularLocation>
</comment>
<dbReference type="GO" id="GO:0016020">
    <property type="term" value="C:membrane"/>
    <property type="evidence" value="ECO:0007669"/>
    <property type="project" value="UniProtKB-SubCell"/>
</dbReference>
<organism evidence="7 8">
    <name type="scientific">Mesoterricola sediminis</name>
    <dbReference type="NCBI Taxonomy" id="2927980"/>
    <lineage>
        <taxon>Bacteria</taxon>
        <taxon>Pseudomonadati</taxon>
        <taxon>Acidobacteriota</taxon>
        <taxon>Holophagae</taxon>
        <taxon>Holophagales</taxon>
        <taxon>Holophagaceae</taxon>
        <taxon>Mesoterricola</taxon>
    </lineage>
</organism>
<evidence type="ECO:0000313" key="8">
    <source>
        <dbReference type="Proteomes" id="UP001228113"/>
    </source>
</evidence>
<dbReference type="Proteomes" id="UP001228113">
    <property type="component" value="Chromosome"/>
</dbReference>
<dbReference type="PANTHER" id="PTHR38480">
    <property type="entry name" value="SLR0254 PROTEIN"/>
    <property type="match status" value="1"/>
</dbReference>
<evidence type="ECO:0000256" key="3">
    <source>
        <dbReference type="ARBA" id="ARBA00022989"/>
    </source>
</evidence>
<dbReference type="RefSeq" id="WP_243332159.1">
    <property type="nucleotide sequence ID" value="NZ_AP027081.1"/>
</dbReference>